<keyword evidence="5 6" id="KW-0472">Membrane</keyword>
<dbReference type="Proteomes" id="UP001497457">
    <property type="component" value="Chromosome 14rd"/>
</dbReference>
<comment type="subcellular location">
    <subcellularLocation>
        <location evidence="1">Membrane</location>
        <topology evidence="1">Multi-pass membrane protein</topology>
    </subcellularLocation>
</comment>
<keyword evidence="8" id="KW-1185">Reference proteome</keyword>
<sequence length="340" mass="38009">MGSASAFVIRWINFFTMILALLVVGFGFWMSTHNDECRRSLTIPVIALGGVIFLISLVGFLGAWKNISCLLWTYLIMLFVVLVAIMVFTVLAFIITNPGTGHVAPGARFKEYRLQDYSSWFVKQLNDTEKWNHLRSCLVKSDDCNNLSKRYKTLKQYKLAELTPMEAGCCRPPAECGYPAVNASYFDLSYHPVSTNIDCKLYKNARFVRCYDCDSCKAGVAQYMKTEWRVVAIFNVILFVILVSPGVELDTKTDSTATPSSQDEYILSCPKQKMNVFTFVVLICSLFISSFTSAILASRSCTSSAAVPGGTLEVAMQKVMEGDKKHFEVKRSAIRCGSRS</sequence>
<dbReference type="PRINTS" id="PR00259">
    <property type="entry name" value="TMFOUR"/>
</dbReference>
<evidence type="ECO:0008006" key="9">
    <source>
        <dbReference type="Google" id="ProtNLM"/>
    </source>
</evidence>
<evidence type="ECO:0000256" key="4">
    <source>
        <dbReference type="ARBA" id="ARBA00022989"/>
    </source>
</evidence>
<feature type="transmembrane region" description="Helical" evidence="6">
    <location>
        <begin position="276"/>
        <end position="297"/>
    </location>
</feature>
<accession>A0ABC8XH84</accession>
<dbReference type="Pfam" id="PF00335">
    <property type="entry name" value="Tetraspanin"/>
    <property type="match status" value="1"/>
</dbReference>
<comment type="similarity">
    <text evidence="2">Belongs to the tetraspanin (TM4SF) family.</text>
</comment>
<protein>
    <recommendedName>
        <fullName evidence="9">Tetraspanin-10</fullName>
    </recommendedName>
</protein>
<feature type="transmembrane region" description="Helical" evidence="6">
    <location>
        <begin position="41"/>
        <end position="64"/>
    </location>
</feature>
<evidence type="ECO:0000256" key="5">
    <source>
        <dbReference type="ARBA" id="ARBA00023136"/>
    </source>
</evidence>
<dbReference type="InterPro" id="IPR018499">
    <property type="entry name" value="Tetraspanin/Peripherin"/>
</dbReference>
<evidence type="ECO:0000313" key="8">
    <source>
        <dbReference type="Proteomes" id="UP001497457"/>
    </source>
</evidence>
<dbReference type="PANTHER" id="PTHR32191">
    <property type="entry name" value="TETRASPANIN-8-RELATED"/>
    <property type="match status" value="1"/>
</dbReference>
<name>A0ABC8XH84_9POAL</name>
<organism evidence="7 8">
    <name type="scientific">Urochloa decumbens</name>
    <dbReference type="NCBI Taxonomy" id="240449"/>
    <lineage>
        <taxon>Eukaryota</taxon>
        <taxon>Viridiplantae</taxon>
        <taxon>Streptophyta</taxon>
        <taxon>Embryophyta</taxon>
        <taxon>Tracheophyta</taxon>
        <taxon>Spermatophyta</taxon>
        <taxon>Magnoliopsida</taxon>
        <taxon>Liliopsida</taxon>
        <taxon>Poales</taxon>
        <taxon>Poaceae</taxon>
        <taxon>PACMAD clade</taxon>
        <taxon>Panicoideae</taxon>
        <taxon>Panicodae</taxon>
        <taxon>Paniceae</taxon>
        <taxon>Melinidinae</taxon>
        <taxon>Urochloa</taxon>
    </lineage>
</organism>
<dbReference type="AlphaFoldDB" id="A0ABC8XH84"/>
<feature type="transmembrane region" description="Helical" evidence="6">
    <location>
        <begin position="230"/>
        <end position="247"/>
    </location>
</feature>
<evidence type="ECO:0000256" key="3">
    <source>
        <dbReference type="ARBA" id="ARBA00022692"/>
    </source>
</evidence>
<evidence type="ECO:0000256" key="6">
    <source>
        <dbReference type="SAM" id="Phobius"/>
    </source>
</evidence>
<reference evidence="7" key="1">
    <citation type="submission" date="2024-10" db="EMBL/GenBank/DDBJ databases">
        <authorList>
            <person name="Ryan C."/>
        </authorList>
    </citation>
    <scope>NUCLEOTIDE SEQUENCE [LARGE SCALE GENOMIC DNA]</scope>
</reference>
<keyword evidence="4 6" id="KW-1133">Transmembrane helix</keyword>
<feature type="transmembrane region" description="Helical" evidence="6">
    <location>
        <begin position="70"/>
        <end position="95"/>
    </location>
</feature>
<feature type="transmembrane region" description="Helical" evidence="6">
    <location>
        <begin position="6"/>
        <end position="29"/>
    </location>
</feature>
<evidence type="ECO:0000256" key="1">
    <source>
        <dbReference type="ARBA" id="ARBA00004141"/>
    </source>
</evidence>
<dbReference type="EMBL" id="OZ075124">
    <property type="protein sequence ID" value="CAL4925770.1"/>
    <property type="molecule type" value="Genomic_DNA"/>
</dbReference>
<proteinExistence type="inferred from homology"/>
<evidence type="ECO:0000313" key="7">
    <source>
        <dbReference type="EMBL" id="CAL4925770.1"/>
    </source>
</evidence>
<evidence type="ECO:0000256" key="2">
    <source>
        <dbReference type="ARBA" id="ARBA00006840"/>
    </source>
</evidence>
<dbReference type="InterPro" id="IPR044991">
    <property type="entry name" value="TET_plant"/>
</dbReference>
<dbReference type="GO" id="GO:0016020">
    <property type="term" value="C:membrane"/>
    <property type="evidence" value="ECO:0007669"/>
    <property type="project" value="UniProtKB-SubCell"/>
</dbReference>
<keyword evidence="3 6" id="KW-0812">Transmembrane</keyword>
<gene>
    <name evidence="7" type="ORF">URODEC1_LOCUS23503</name>
</gene>